<sequence length="328" mass="38408">MFKMKLSIIIPVYNAEQYLQKCLESVFNQNLSPQDYEILCINDGSTDASLSILNKFQEENTNVKVVSTENKGPAHARNRGLENAKGKYITFLDSDDLIYPNTLNKIITKLEEERIEILYPMIHFYDEKDNLLEKSKIENESKINTGLLQERRTLPATFYKRELVGEIRFPEEVLVGEDTVFNAKVQSKAQRVSFEGIPYYKYLVRPNSLSKKAITEEGYQGFINAITILDEYKNQHFSPENKEAQQYFDKVILVFVTRIVELHILPNLYQPKYKELKKLLSEKGYWHLANTIAEKYPYFDTSFSKMARHQKKLIFKTKVYQLLQKLKP</sequence>
<dbReference type="PATRIC" id="fig|237258.4.peg.1729"/>
<keyword evidence="2" id="KW-0808">Transferase</keyword>
<dbReference type="Pfam" id="PF00535">
    <property type="entry name" value="Glycos_transf_2"/>
    <property type="match status" value="1"/>
</dbReference>
<gene>
    <name evidence="2" type="ORF">BHF72_1774</name>
</gene>
<dbReference type="Gene3D" id="3.90.550.10">
    <property type="entry name" value="Spore Coat Polysaccharide Biosynthesis Protein SpsA, Chain A"/>
    <property type="match status" value="1"/>
</dbReference>
<dbReference type="EMBL" id="MKGI01000023">
    <property type="protein sequence ID" value="OEL11738.1"/>
    <property type="molecule type" value="Genomic_DNA"/>
</dbReference>
<dbReference type="SUPFAM" id="SSF53448">
    <property type="entry name" value="Nucleotide-diphospho-sugar transferases"/>
    <property type="match status" value="1"/>
</dbReference>
<dbReference type="InterPro" id="IPR029044">
    <property type="entry name" value="Nucleotide-diphossugar_trans"/>
</dbReference>
<dbReference type="AlphaFoldDB" id="A0A1E5UFY2"/>
<evidence type="ECO:0000313" key="2">
    <source>
        <dbReference type="EMBL" id="OEL11738.1"/>
    </source>
</evidence>
<evidence type="ECO:0000313" key="3">
    <source>
        <dbReference type="Proteomes" id="UP000095601"/>
    </source>
</evidence>
<dbReference type="PANTHER" id="PTHR22916:SF3">
    <property type="entry name" value="UDP-GLCNAC:BETAGAL BETA-1,3-N-ACETYLGLUCOSAMINYLTRANSFERASE-LIKE PROTEIN 1"/>
    <property type="match status" value="1"/>
</dbReference>
<feature type="domain" description="Glycosyltransferase 2-like" evidence="1">
    <location>
        <begin position="7"/>
        <end position="149"/>
    </location>
</feature>
<dbReference type="GO" id="GO:0016758">
    <property type="term" value="F:hexosyltransferase activity"/>
    <property type="evidence" value="ECO:0007669"/>
    <property type="project" value="UniProtKB-ARBA"/>
</dbReference>
<accession>A0A1E5UFY2</accession>
<reference evidence="2 3" key="1">
    <citation type="submission" date="2016-09" db="EMBL/GenBank/DDBJ databases">
        <authorList>
            <person name="Capua I."/>
            <person name="De Benedictis P."/>
            <person name="Joannis T."/>
            <person name="Lombin L.H."/>
            <person name="Cattoli G."/>
        </authorList>
    </citation>
    <scope>NUCLEOTIDE SEQUENCE [LARGE SCALE GENOMIC DNA]</scope>
    <source>
        <strain evidence="2 3">NRS-1</strain>
    </source>
</reference>
<dbReference type="InterPro" id="IPR001173">
    <property type="entry name" value="Glyco_trans_2-like"/>
</dbReference>
<comment type="caution">
    <text evidence="2">The sequence shown here is derived from an EMBL/GenBank/DDBJ whole genome shotgun (WGS) entry which is preliminary data.</text>
</comment>
<organism evidence="2 3">
    <name type="scientific">Cloacibacterium normanense</name>
    <dbReference type="NCBI Taxonomy" id="237258"/>
    <lineage>
        <taxon>Bacteria</taxon>
        <taxon>Pseudomonadati</taxon>
        <taxon>Bacteroidota</taxon>
        <taxon>Flavobacteriia</taxon>
        <taxon>Flavobacteriales</taxon>
        <taxon>Weeksellaceae</taxon>
    </lineage>
</organism>
<dbReference type="STRING" id="237258.SAMN04489756_11047"/>
<dbReference type="PANTHER" id="PTHR22916">
    <property type="entry name" value="GLYCOSYLTRANSFERASE"/>
    <property type="match status" value="1"/>
</dbReference>
<keyword evidence="3" id="KW-1185">Reference proteome</keyword>
<dbReference type="CDD" id="cd00761">
    <property type="entry name" value="Glyco_tranf_GTA_type"/>
    <property type="match status" value="1"/>
</dbReference>
<name>A0A1E5UFY2_9FLAO</name>
<dbReference type="Proteomes" id="UP000095601">
    <property type="component" value="Unassembled WGS sequence"/>
</dbReference>
<protein>
    <submittedName>
        <fullName evidence="2">Glycosyl transferase 2 family protein</fullName>
    </submittedName>
</protein>
<proteinExistence type="predicted"/>
<evidence type="ECO:0000259" key="1">
    <source>
        <dbReference type="Pfam" id="PF00535"/>
    </source>
</evidence>